<dbReference type="EMBL" id="JARXYA010000007">
    <property type="protein sequence ID" value="MDH6504289.1"/>
    <property type="molecule type" value="Genomic_DNA"/>
</dbReference>
<feature type="transmembrane region" description="Helical" evidence="1">
    <location>
        <begin position="20"/>
        <end position="39"/>
    </location>
</feature>
<evidence type="ECO:0000313" key="2">
    <source>
        <dbReference type="EMBL" id="MDH6504289.1"/>
    </source>
</evidence>
<dbReference type="RefSeq" id="WP_280756836.1">
    <property type="nucleotide sequence ID" value="NZ_JARXXW010000003.1"/>
</dbReference>
<accession>A0AA43MAG6</accession>
<dbReference type="Pfam" id="PF04964">
    <property type="entry name" value="Flp_Fap"/>
    <property type="match status" value="1"/>
</dbReference>
<evidence type="ECO:0000256" key="1">
    <source>
        <dbReference type="SAM" id="Phobius"/>
    </source>
</evidence>
<organism evidence="2 3">
    <name type="scientific">Polynucleobacter sphagniphilus</name>
    <dbReference type="NCBI Taxonomy" id="1743169"/>
    <lineage>
        <taxon>Bacteria</taxon>
        <taxon>Pseudomonadati</taxon>
        <taxon>Pseudomonadota</taxon>
        <taxon>Betaproteobacteria</taxon>
        <taxon>Burkholderiales</taxon>
        <taxon>Burkholderiaceae</taxon>
        <taxon>Polynucleobacter</taxon>
    </lineage>
</organism>
<keyword evidence="3" id="KW-1185">Reference proteome</keyword>
<name>A0AA43MAG6_9BURK</name>
<reference evidence="2" key="1">
    <citation type="submission" date="2023-04" db="EMBL/GenBank/DDBJ databases">
        <title>Genome Encyclopedia of Bacteria and Archaea VI: Functional Genomics of Type Strains.</title>
        <authorList>
            <person name="Whitman W."/>
        </authorList>
    </citation>
    <scope>NUCLEOTIDE SEQUENCE</scope>
    <source>
        <strain evidence="2">Enz.4-51</strain>
    </source>
</reference>
<keyword evidence="1" id="KW-1133">Transmembrane helix</keyword>
<keyword evidence="1" id="KW-0472">Membrane</keyword>
<evidence type="ECO:0000313" key="3">
    <source>
        <dbReference type="Proteomes" id="UP001161160"/>
    </source>
</evidence>
<comment type="caution">
    <text evidence="2">The sequence shown here is derived from an EMBL/GenBank/DDBJ whole genome shotgun (WGS) entry which is preliminary data.</text>
</comment>
<keyword evidence="1" id="KW-0812">Transmembrane</keyword>
<proteinExistence type="predicted"/>
<dbReference type="Proteomes" id="UP001161160">
    <property type="component" value="Unassembled WGS sequence"/>
</dbReference>
<sequence length="53" mass="5624">MKDLLIRFFKEDAGVTAIEYGLIASLIALVIIVSVKSLGTKLASIFNAITAAL</sequence>
<dbReference type="AlphaFoldDB" id="A0AA43MAG6"/>
<protein>
    <submittedName>
        <fullName evidence="2">Pilus assembly protein Flp/PilA</fullName>
    </submittedName>
</protein>
<gene>
    <name evidence="2" type="ORF">M2127_001605</name>
</gene>
<dbReference type="InterPro" id="IPR007047">
    <property type="entry name" value="Flp_Fap"/>
</dbReference>